<name>A0AAN5BZR1_9BILA</name>
<keyword evidence="2" id="KW-1185">Reference proteome</keyword>
<accession>A0AAN5BZR1</accession>
<gene>
    <name evidence="1" type="ORF">PMAYCL1PPCAC_01533</name>
</gene>
<organism evidence="1 2">
    <name type="scientific">Pristionchus mayeri</name>
    <dbReference type="NCBI Taxonomy" id="1317129"/>
    <lineage>
        <taxon>Eukaryota</taxon>
        <taxon>Metazoa</taxon>
        <taxon>Ecdysozoa</taxon>
        <taxon>Nematoda</taxon>
        <taxon>Chromadorea</taxon>
        <taxon>Rhabditida</taxon>
        <taxon>Rhabditina</taxon>
        <taxon>Diplogasteromorpha</taxon>
        <taxon>Diplogasteroidea</taxon>
        <taxon>Neodiplogasteridae</taxon>
        <taxon>Pristionchus</taxon>
    </lineage>
</organism>
<dbReference type="Proteomes" id="UP001328107">
    <property type="component" value="Unassembled WGS sequence"/>
</dbReference>
<evidence type="ECO:0000313" key="1">
    <source>
        <dbReference type="EMBL" id="GMR31338.1"/>
    </source>
</evidence>
<evidence type="ECO:0000313" key="2">
    <source>
        <dbReference type="Proteomes" id="UP001328107"/>
    </source>
</evidence>
<reference evidence="2" key="1">
    <citation type="submission" date="2022-10" db="EMBL/GenBank/DDBJ databases">
        <title>Genome assembly of Pristionchus species.</title>
        <authorList>
            <person name="Yoshida K."/>
            <person name="Sommer R.J."/>
        </authorList>
    </citation>
    <scope>NUCLEOTIDE SEQUENCE [LARGE SCALE GENOMIC DNA]</scope>
    <source>
        <strain evidence="2">RS5460</strain>
    </source>
</reference>
<protein>
    <submittedName>
        <fullName evidence="1">Uncharacterized protein</fullName>
    </submittedName>
</protein>
<sequence length="130" mass="14857">MREFTFLPWKRRIWINAVRSTPEGRKSLLELLATLKCPLLCKIHFSDPNAKDDSAPKEGRADVPFFLDNSGRRCELSFLDKPTDVEKETVEIKQELADDFADVKQEEPIADKYCPSSGKWRPIGVSGKFV</sequence>
<comment type="caution">
    <text evidence="1">The sequence shown here is derived from an EMBL/GenBank/DDBJ whole genome shotgun (WGS) entry which is preliminary data.</text>
</comment>
<proteinExistence type="predicted"/>
<dbReference type="EMBL" id="BTRK01000001">
    <property type="protein sequence ID" value="GMR31338.1"/>
    <property type="molecule type" value="Genomic_DNA"/>
</dbReference>
<dbReference type="AlphaFoldDB" id="A0AAN5BZR1"/>